<feature type="domain" description="NAD-glutamate dehydrogenase catalytic" evidence="2">
    <location>
        <begin position="724"/>
        <end position="1219"/>
    </location>
</feature>
<dbReference type="GO" id="GO:0004069">
    <property type="term" value="F:L-aspartate:2-oxoglutarate aminotransferase activity"/>
    <property type="evidence" value="ECO:0007669"/>
    <property type="project" value="InterPro"/>
</dbReference>
<dbReference type="InterPro" id="IPR007780">
    <property type="entry name" value="NAD_Glu_DH_bac"/>
</dbReference>
<keyword evidence="1" id="KW-0560">Oxidoreductase</keyword>
<feature type="domain" description="NAD-glutamate dehydrogenase N-terminal ACT1" evidence="4">
    <location>
        <begin position="35"/>
        <end position="172"/>
    </location>
</feature>
<sequence>MTVRDHVVPVVLEKVYQLIQDKLETAMQVTVKDLAQHLFSNVSYDDLYQRKDSDLYGAILSLWHHINHSNPSKTSVQVFNPTIRQHGWQSTHTIIEIVMTDSPFQVDSIKMALSRLGLSSHLMLNSPTMVERAKDNRIVSINQDKGTLTSLFHIEIDRLSDETSMQALKDELLDILSDTLLVVNDWQAMSSKLAQVVEELEQNQAVIPMDEKRFEETIAFLKWALRHNFTFMGYKEYDLQSVNADIKLIPTEEPGLGLFARPEHVHTVSLSELSELAKQEARKPYALITTKGNRPSRIHRPAYNDYIGIKKFNQQGEVVGEHRFTGLYTSAVYNQTVSSIPLIRDKVERTLEASRYLKGSYAYKAMHNILENYPRDELLQASEEELLEVGMGVVQMQDRDLLRLFVRKDPFGRFFSCMVYVTKDRYNTELRRHTQRLFKSYFKSTQDVEFTTYFSESSLARTHYIVRVEDNNFDIDIKEIEHNLMEVSSTWDDRLSSSLISHYGESQGLPLAKSYAMAFPRSYKEDILPTSAVDDIQRLEHLDDDNKLGMLFYRPQELGSNSQAVRLKLYHRDEPIHLSDVMPMLENLGLRVIGESPYEVHKANGQTFWILDFSMLHKGSASIDFAHAQERFQQAFADIWSGKLESDGFNKLLLGASISGRDIAILRAYARYMRQLGFPFSQQYIEETLNHYPEVSSNLVALFHRRFEPKYKGSAKGQQQLTQQINQQLESVDSLDDDRIIRRYMEMIEATVRTNYFQSLPSGEFKPTIAFKMTPRVLADIPQPVPEFEIFVYSPDIEGVHLRGGKVARGGLRWSDRQEDFRTEILGLVKAQQVKNTVIVPVGAKGGFVCKKQPGLTQRDEILAEGKRCYQLFIRSLLDVTDNIVESNIVAPKQTIRHDEDDPYLVVAADKGTATFSDLANGVAQEFNFWLGDAFASGGSNGYDHKAMGITAKGGWESVKRHFREMGIDCQNTDFTVIGVGDMAGDVFGNGMLLSKHIRLQAAFNHLHIFIDPNPDAATSWQERQRLFELPRSSWEDYNSELISQGGGVFSRRAKSITLSTEMQKMLNTKRQKMSPNELIQKILMMEADLLWNGGIGTYVKSSKETHSDVGDRANDVLRVDGKDLNVKVVGEGGNLGLTQLGRVEFALNGGRVNTDFVDNVGGVDCSDNEVNIKILLNTLVSEGELTIKKRNQILESMEDEVGEIVLEDAYQQSESISVTEQLGTSTVKEQIRFIHNLEKQNFLDRALENLPDDEALLEREKLGMGLTRPELSVLVAYSKMLLKQQLCCDDIASDAHYQSLLSDYFPTVLQQTYPAAIQSHPLKNEIIATVLANQIVNIMGFTFVARLHEETGASIVDIAKAYSAALSIFGFDDILTSTRALDNKAKTHAQYQVFYQSRRTLRRLTRWLLRNRNEQATVQQTVDVYKSDVTLMTTGLDEVIAADEVAEHNEYAELWIEQGIESSLAHRVSRLSSLQSALDVSEIAKQSNVDVAQTAKLYFHLGHQLSLHWFLNQINRQPVENYWQALARSAFREDLDWQQRLLTTQVLQGHESGNVLDDFDRWLDNNQVSIERWNNILNEFKVGNTHEFAKFSVALRELALLNLNCTRNT</sequence>
<feature type="domain" description="NAD-glutamate dehydrogenase ACT2" evidence="5">
    <location>
        <begin position="403"/>
        <end position="492"/>
    </location>
</feature>
<dbReference type="Gene3D" id="3.40.50.720">
    <property type="entry name" value="NAD(P)-binding Rossmann-like Domain"/>
    <property type="match status" value="1"/>
</dbReference>
<name>A0AB39H7K5_9VIBR</name>
<organism evidence="7">
    <name type="scientific">Vibrio sp. HB236076</name>
    <dbReference type="NCBI Taxonomy" id="3232307"/>
    <lineage>
        <taxon>Bacteria</taxon>
        <taxon>Pseudomonadati</taxon>
        <taxon>Pseudomonadota</taxon>
        <taxon>Gammaproteobacteria</taxon>
        <taxon>Vibrionales</taxon>
        <taxon>Vibrionaceae</taxon>
        <taxon>Vibrio</taxon>
    </lineage>
</organism>
<dbReference type="InterPro" id="IPR048381">
    <property type="entry name" value="GDH_C"/>
</dbReference>
<dbReference type="InterPro" id="IPR024727">
    <property type="entry name" value="NAD_Glu_DH_N_ACT1"/>
</dbReference>
<dbReference type="PANTHER" id="PTHR43403">
    <property type="entry name" value="NAD-SPECIFIC GLUTAMATE DEHYDROGENASE"/>
    <property type="match status" value="1"/>
</dbReference>
<evidence type="ECO:0000259" key="2">
    <source>
        <dbReference type="Pfam" id="PF05088"/>
    </source>
</evidence>
<dbReference type="Pfam" id="PF21073">
    <property type="entry name" value="GDH_HM1"/>
    <property type="match status" value="1"/>
</dbReference>
<dbReference type="InterPro" id="IPR049058">
    <property type="entry name" value="NAD_Glu_DH_HM2"/>
</dbReference>
<dbReference type="GO" id="GO:0006538">
    <property type="term" value="P:L-glutamate catabolic process"/>
    <property type="evidence" value="ECO:0007669"/>
    <property type="project" value="InterPro"/>
</dbReference>
<dbReference type="Pfam" id="PF05088">
    <property type="entry name" value="Bac_GDH_CD"/>
    <property type="match status" value="1"/>
</dbReference>
<dbReference type="EMBL" id="CP162601">
    <property type="protein sequence ID" value="XDK23967.1"/>
    <property type="molecule type" value="Genomic_DNA"/>
</dbReference>
<evidence type="ECO:0000313" key="7">
    <source>
        <dbReference type="EMBL" id="XDK23967.1"/>
    </source>
</evidence>
<dbReference type="InterPro" id="IPR049062">
    <property type="entry name" value="NAD_Glu_DH_ACT2"/>
</dbReference>
<dbReference type="Pfam" id="PF21077">
    <property type="entry name" value="GDH_ACT3"/>
    <property type="match status" value="1"/>
</dbReference>
<evidence type="ECO:0000259" key="5">
    <source>
        <dbReference type="Pfam" id="PF21076"/>
    </source>
</evidence>
<evidence type="ECO:0000259" key="4">
    <source>
        <dbReference type="Pfam" id="PF21075"/>
    </source>
</evidence>
<dbReference type="GO" id="GO:0004352">
    <property type="term" value="F:glutamate dehydrogenase (NAD+) activity"/>
    <property type="evidence" value="ECO:0007669"/>
    <property type="project" value="InterPro"/>
</dbReference>
<dbReference type="KEGG" id="vih:AB0763_06880"/>
<dbReference type="InterPro" id="IPR036291">
    <property type="entry name" value="NAD(P)-bd_dom_sf"/>
</dbReference>
<dbReference type="InterPro" id="IPR046346">
    <property type="entry name" value="Aminoacid_DH-like_N_sf"/>
</dbReference>
<dbReference type="InterPro" id="IPR028971">
    <property type="entry name" value="NAD-GDH_cat"/>
</dbReference>
<evidence type="ECO:0000259" key="3">
    <source>
        <dbReference type="Pfam" id="PF21074"/>
    </source>
</evidence>
<dbReference type="PANTHER" id="PTHR43403:SF1">
    <property type="entry name" value="NAD-SPECIFIC GLUTAMATE DEHYDROGENASE"/>
    <property type="match status" value="1"/>
</dbReference>
<gene>
    <name evidence="7" type="ORF">AB0763_06880</name>
</gene>
<reference evidence="7" key="1">
    <citation type="submission" date="2024-07" db="EMBL/GenBank/DDBJ databases">
        <title>Genome Analysis of a Potential Novel Vibrio Species Secreting pH- and Thermo-stable Alginate Lyase and its Application in Producing Alginate Oligosaccharides.</title>
        <authorList>
            <person name="Huang H."/>
            <person name="Bao K."/>
        </authorList>
    </citation>
    <scope>NUCLEOTIDE SEQUENCE</scope>
    <source>
        <strain evidence="7">HB236076</strain>
    </source>
</reference>
<dbReference type="Pfam" id="PF21076">
    <property type="entry name" value="GDH_ACT2"/>
    <property type="match status" value="1"/>
</dbReference>
<dbReference type="InterPro" id="IPR049064">
    <property type="entry name" value="NAD_Glu_DH_ACT3"/>
</dbReference>
<dbReference type="RefSeq" id="WP_306100009.1">
    <property type="nucleotide sequence ID" value="NZ_CP162601.1"/>
</dbReference>
<feature type="domain" description="NAD-glutamate dehydrogenase ACT3" evidence="6">
    <location>
        <begin position="548"/>
        <end position="626"/>
    </location>
</feature>
<accession>A0AB39H7K5</accession>
<dbReference type="InterPro" id="IPR049056">
    <property type="entry name" value="NAD_Glu_DH_HM3"/>
</dbReference>
<dbReference type="Pfam" id="PF21074">
    <property type="entry name" value="GDH_C"/>
    <property type="match status" value="1"/>
</dbReference>
<proteinExistence type="predicted"/>
<dbReference type="Pfam" id="PF21079">
    <property type="entry name" value="GDH_HM2"/>
    <property type="match status" value="1"/>
</dbReference>
<protein>
    <submittedName>
        <fullName evidence="7">NAD-glutamate dehydrogenase</fullName>
    </submittedName>
</protein>
<dbReference type="SUPFAM" id="SSF51735">
    <property type="entry name" value="NAD(P)-binding Rossmann-fold domains"/>
    <property type="match status" value="1"/>
</dbReference>
<feature type="domain" description="NAD-specific glutamate dehydrogenase C-terminal" evidence="3">
    <location>
        <begin position="1264"/>
        <end position="1599"/>
    </location>
</feature>
<dbReference type="InterPro" id="IPR049059">
    <property type="entry name" value="NAD_Glu_DH_HM1"/>
</dbReference>
<dbReference type="Pfam" id="PF21075">
    <property type="entry name" value="GDH_ACT1"/>
    <property type="match status" value="1"/>
</dbReference>
<evidence type="ECO:0000256" key="1">
    <source>
        <dbReference type="ARBA" id="ARBA00023002"/>
    </source>
</evidence>
<dbReference type="PIRSF" id="PIRSF036761">
    <property type="entry name" value="GDH_Mll4104"/>
    <property type="match status" value="1"/>
</dbReference>
<evidence type="ECO:0000259" key="6">
    <source>
        <dbReference type="Pfam" id="PF21077"/>
    </source>
</evidence>
<dbReference type="SUPFAM" id="SSF53223">
    <property type="entry name" value="Aminoacid dehydrogenase-like, N-terminal domain"/>
    <property type="match status" value="1"/>
</dbReference>
<dbReference type="Pfam" id="PF21078">
    <property type="entry name" value="GDH_HM3"/>
    <property type="match status" value="1"/>
</dbReference>